<proteinExistence type="predicted"/>
<dbReference type="EMBL" id="AWWI01000100">
    <property type="protein sequence ID" value="PIL19382.1"/>
    <property type="molecule type" value="Genomic_DNA"/>
</dbReference>
<comment type="caution">
    <text evidence="1">The sequence shown here is derived from an EMBL/GenBank/DDBJ whole genome shotgun (WGS) entry which is preliminary data.</text>
</comment>
<dbReference type="RefSeq" id="WP_180287444.1">
    <property type="nucleotide sequence ID" value="NZ_AWWI01000100.1"/>
</dbReference>
<protein>
    <submittedName>
        <fullName evidence="1">Uncharacterized protein</fullName>
    </submittedName>
</protein>
<dbReference type="AlphaFoldDB" id="A0A2G8RCX7"/>
<name>A0A2G8RCX7_9RHOB</name>
<dbReference type="Proteomes" id="UP000231259">
    <property type="component" value="Unassembled WGS sequence"/>
</dbReference>
<keyword evidence="2" id="KW-1185">Reference proteome</keyword>
<reference evidence="1 2" key="1">
    <citation type="submission" date="2013-09" db="EMBL/GenBank/DDBJ databases">
        <title>Genome sequencing of Phaeobacter antarcticus sp. nov. SM1211.</title>
        <authorList>
            <person name="Zhang X.-Y."/>
            <person name="Liu C."/>
            <person name="Chen X.-L."/>
            <person name="Xie B.-B."/>
            <person name="Qin Q.-L."/>
            <person name="Rong J.-C."/>
            <person name="Zhang Y.-Z."/>
        </authorList>
    </citation>
    <scope>NUCLEOTIDE SEQUENCE [LARGE SCALE GENOMIC DNA]</scope>
    <source>
        <strain evidence="1 2">SM1211</strain>
    </source>
</reference>
<sequence>MALPLAKIVTEGRSPMADLGTTFILLSGHDDLDAMGRVLDEDVREIEG</sequence>
<accession>A0A2G8RCX7</accession>
<evidence type="ECO:0000313" key="1">
    <source>
        <dbReference type="EMBL" id="PIL19382.1"/>
    </source>
</evidence>
<organism evidence="1 2">
    <name type="scientific">Puniceibacterium antarcticum</name>
    <dbReference type="NCBI Taxonomy" id="1206336"/>
    <lineage>
        <taxon>Bacteria</taxon>
        <taxon>Pseudomonadati</taxon>
        <taxon>Pseudomonadota</taxon>
        <taxon>Alphaproteobacteria</taxon>
        <taxon>Rhodobacterales</taxon>
        <taxon>Paracoccaceae</taxon>
        <taxon>Puniceibacterium</taxon>
    </lineage>
</organism>
<evidence type="ECO:0000313" key="2">
    <source>
        <dbReference type="Proteomes" id="UP000231259"/>
    </source>
</evidence>
<gene>
    <name evidence="1" type="ORF">P775_14670</name>
</gene>